<dbReference type="AlphaFoldDB" id="A0A432YZA4"/>
<dbReference type="EMBL" id="PIQC01000005">
    <property type="protein sequence ID" value="RUO68944.1"/>
    <property type="molecule type" value="Genomic_DNA"/>
</dbReference>
<dbReference type="RefSeq" id="WP_126782155.1">
    <property type="nucleotide sequence ID" value="NZ_PIQC01000005.1"/>
</dbReference>
<proteinExistence type="predicted"/>
<dbReference type="InterPro" id="IPR025489">
    <property type="entry name" value="DUF4381"/>
</dbReference>
<keyword evidence="1" id="KW-1133">Transmembrane helix</keyword>
<sequence>MTQQPSLEQLNDIVEPNDASWWPPSWVTLAVAIIVLVGVTIFLIWMLRRWQKSRVRKTAMAQLLQQKDCSVEQLTVLLKRIALAYYPRELIAEKHSQNWLNFLFVPLSDKEKALFEPLLEQADKNFYGMADDAFNQSYYQLAKVWLSKDLSKQPGADNV</sequence>
<organism evidence="2 3">
    <name type="scientific">Idiomarina ramblicola</name>
    <dbReference type="NCBI Taxonomy" id="263724"/>
    <lineage>
        <taxon>Bacteria</taxon>
        <taxon>Pseudomonadati</taxon>
        <taxon>Pseudomonadota</taxon>
        <taxon>Gammaproteobacteria</taxon>
        <taxon>Alteromonadales</taxon>
        <taxon>Idiomarinaceae</taxon>
        <taxon>Idiomarina</taxon>
    </lineage>
</organism>
<keyword evidence="1" id="KW-0472">Membrane</keyword>
<gene>
    <name evidence="2" type="ORF">CWI78_08540</name>
</gene>
<reference evidence="3" key="1">
    <citation type="journal article" date="2018" name="Front. Microbiol.">
        <title>Genome-Based Analysis Reveals the Taxonomy and Diversity of the Family Idiomarinaceae.</title>
        <authorList>
            <person name="Liu Y."/>
            <person name="Lai Q."/>
            <person name="Shao Z."/>
        </authorList>
    </citation>
    <scope>NUCLEOTIDE SEQUENCE [LARGE SCALE GENOMIC DNA]</scope>
    <source>
        <strain evidence="3">R22</strain>
    </source>
</reference>
<keyword evidence="3" id="KW-1185">Reference proteome</keyword>
<evidence type="ECO:0000313" key="3">
    <source>
        <dbReference type="Proteomes" id="UP000288058"/>
    </source>
</evidence>
<dbReference type="OrthoDB" id="283083at2"/>
<dbReference type="Proteomes" id="UP000288058">
    <property type="component" value="Unassembled WGS sequence"/>
</dbReference>
<comment type="caution">
    <text evidence="2">The sequence shown here is derived from an EMBL/GenBank/DDBJ whole genome shotgun (WGS) entry which is preliminary data.</text>
</comment>
<feature type="transmembrane region" description="Helical" evidence="1">
    <location>
        <begin position="26"/>
        <end position="47"/>
    </location>
</feature>
<evidence type="ECO:0000256" key="1">
    <source>
        <dbReference type="SAM" id="Phobius"/>
    </source>
</evidence>
<keyword evidence="1" id="KW-0812">Transmembrane</keyword>
<dbReference type="Pfam" id="PF14316">
    <property type="entry name" value="DUF4381"/>
    <property type="match status" value="1"/>
</dbReference>
<name>A0A432YZA4_9GAMM</name>
<evidence type="ECO:0000313" key="2">
    <source>
        <dbReference type="EMBL" id="RUO68944.1"/>
    </source>
</evidence>
<protein>
    <submittedName>
        <fullName evidence="2">DUF4381 domain-containing protein</fullName>
    </submittedName>
</protein>
<accession>A0A432YZA4</accession>